<keyword evidence="2" id="KW-0472">Membrane</keyword>
<evidence type="ECO:0000313" key="5">
    <source>
        <dbReference type="WBParaSite" id="ACRNAN_scaffold1148.g32435.t1"/>
    </source>
</evidence>
<organism evidence="4 5">
    <name type="scientific">Acrobeloides nanus</name>
    <dbReference type="NCBI Taxonomy" id="290746"/>
    <lineage>
        <taxon>Eukaryota</taxon>
        <taxon>Metazoa</taxon>
        <taxon>Ecdysozoa</taxon>
        <taxon>Nematoda</taxon>
        <taxon>Chromadorea</taxon>
        <taxon>Rhabditida</taxon>
        <taxon>Tylenchina</taxon>
        <taxon>Cephalobomorpha</taxon>
        <taxon>Cephaloboidea</taxon>
        <taxon>Cephalobidae</taxon>
        <taxon>Acrobeloides</taxon>
    </lineage>
</organism>
<dbReference type="PANTHER" id="PTHR23119:SF44">
    <property type="entry name" value="PROTEIN LAP4"/>
    <property type="match status" value="1"/>
</dbReference>
<dbReference type="InterPro" id="IPR036034">
    <property type="entry name" value="PDZ_sf"/>
</dbReference>
<dbReference type="WBParaSite" id="ACRNAN_scaffold1148.g32435.t1">
    <property type="protein sequence ID" value="ACRNAN_scaffold1148.g32435.t1"/>
    <property type="gene ID" value="ACRNAN_scaffold1148.g32435"/>
</dbReference>
<feature type="region of interest" description="Disordered" evidence="1">
    <location>
        <begin position="207"/>
        <end position="251"/>
    </location>
</feature>
<feature type="transmembrane region" description="Helical" evidence="2">
    <location>
        <begin position="307"/>
        <end position="325"/>
    </location>
</feature>
<dbReference type="GO" id="GO:0098609">
    <property type="term" value="P:cell-cell adhesion"/>
    <property type="evidence" value="ECO:0007669"/>
    <property type="project" value="TreeGrafter"/>
</dbReference>
<dbReference type="PROSITE" id="PS50106">
    <property type="entry name" value="PDZ"/>
    <property type="match status" value="1"/>
</dbReference>
<dbReference type="SMART" id="SM00228">
    <property type="entry name" value="PDZ"/>
    <property type="match status" value="1"/>
</dbReference>
<dbReference type="GO" id="GO:0005912">
    <property type="term" value="C:adherens junction"/>
    <property type="evidence" value="ECO:0007669"/>
    <property type="project" value="TreeGrafter"/>
</dbReference>
<accession>A0A914CKY3</accession>
<feature type="region of interest" description="Disordered" evidence="1">
    <location>
        <begin position="1"/>
        <end position="22"/>
    </location>
</feature>
<evidence type="ECO:0000313" key="4">
    <source>
        <dbReference type="Proteomes" id="UP000887540"/>
    </source>
</evidence>
<dbReference type="Proteomes" id="UP000887540">
    <property type="component" value="Unplaced"/>
</dbReference>
<dbReference type="Gene3D" id="2.30.42.10">
    <property type="match status" value="1"/>
</dbReference>
<evidence type="ECO:0000256" key="1">
    <source>
        <dbReference type="SAM" id="MobiDB-lite"/>
    </source>
</evidence>
<dbReference type="GO" id="GO:0097120">
    <property type="term" value="P:receptor localization to synapse"/>
    <property type="evidence" value="ECO:0007669"/>
    <property type="project" value="TreeGrafter"/>
</dbReference>
<evidence type="ECO:0000259" key="3">
    <source>
        <dbReference type="PROSITE" id="PS50106"/>
    </source>
</evidence>
<protein>
    <submittedName>
        <fullName evidence="5">PDZ domain-containing protein</fullName>
    </submittedName>
</protein>
<keyword evidence="2" id="KW-1133">Transmembrane helix</keyword>
<sequence>MTSGQTANSHNRDSTGSPSRESVENWSLKSITSEHLNLVVVELRKREGSFGFNINGGSDNPHIPGYPDIFVSLIRENTPASENGQIKIGDRIISVNGIELSGKTHSDAVQIFRELEKVHLIIESGAEERILNQPTSQLSLSLPSPISAIAATRTIFKSNPDSSKEQVHKSDMAAVAISTPNGPNHDTTNNYVSFITTQEDIATNHINGHESKPKVKHREPSSSLNTYQNDMHRRSRTSSISSTTSEQLPGVQTSASWASRVVEDDEDRASVASVAYSTRSFADDVPRTPKRPFKIIDLERPSMYTEALFVSLGAGALIAGFYFGYRYFRRN</sequence>
<dbReference type="PANTHER" id="PTHR23119">
    <property type="entry name" value="DISCS LARGE"/>
    <property type="match status" value="1"/>
</dbReference>
<dbReference type="GO" id="GO:0019901">
    <property type="term" value="F:protein kinase binding"/>
    <property type="evidence" value="ECO:0007669"/>
    <property type="project" value="TreeGrafter"/>
</dbReference>
<reference evidence="5" key="1">
    <citation type="submission" date="2022-11" db="UniProtKB">
        <authorList>
            <consortium name="WormBaseParasite"/>
        </authorList>
    </citation>
    <scope>IDENTIFICATION</scope>
</reference>
<dbReference type="GO" id="GO:0045197">
    <property type="term" value="P:establishment or maintenance of epithelial cell apical/basal polarity"/>
    <property type="evidence" value="ECO:0007669"/>
    <property type="project" value="TreeGrafter"/>
</dbReference>
<keyword evidence="4" id="KW-1185">Reference proteome</keyword>
<dbReference type="InterPro" id="IPR001478">
    <property type="entry name" value="PDZ"/>
</dbReference>
<evidence type="ECO:0000256" key="2">
    <source>
        <dbReference type="SAM" id="Phobius"/>
    </source>
</evidence>
<dbReference type="AlphaFoldDB" id="A0A914CKY3"/>
<dbReference type="Pfam" id="PF00595">
    <property type="entry name" value="PDZ"/>
    <property type="match status" value="1"/>
</dbReference>
<name>A0A914CKY3_9BILA</name>
<dbReference type="GO" id="GO:0016323">
    <property type="term" value="C:basolateral plasma membrane"/>
    <property type="evidence" value="ECO:0007669"/>
    <property type="project" value="TreeGrafter"/>
</dbReference>
<dbReference type="InterPro" id="IPR050614">
    <property type="entry name" value="Synaptic_Scaffolding_LAP-MAGUK"/>
</dbReference>
<keyword evidence="2" id="KW-0812">Transmembrane</keyword>
<feature type="domain" description="PDZ" evidence="3">
    <location>
        <begin position="40"/>
        <end position="114"/>
    </location>
</feature>
<dbReference type="SUPFAM" id="SSF50156">
    <property type="entry name" value="PDZ domain-like"/>
    <property type="match status" value="1"/>
</dbReference>
<dbReference type="GO" id="GO:0043113">
    <property type="term" value="P:receptor clustering"/>
    <property type="evidence" value="ECO:0007669"/>
    <property type="project" value="TreeGrafter"/>
</dbReference>
<proteinExistence type="predicted"/>